<keyword evidence="4" id="KW-1185">Reference proteome</keyword>
<gene>
    <name evidence="3" type="ORF">N2K84_01900</name>
</gene>
<proteinExistence type="predicted"/>
<feature type="transmembrane region" description="Helical" evidence="2">
    <location>
        <begin position="154"/>
        <end position="176"/>
    </location>
</feature>
<feature type="coiled-coil region" evidence="1">
    <location>
        <begin position="880"/>
        <end position="949"/>
    </location>
</feature>
<reference evidence="3" key="1">
    <citation type="submission" date="2022-10" db="EMBL/GenBank/DDBJ databases">
        <title>Gaoshiqiia sediminis gen. nov., sp. nov., isolated from coastal sediment.</title>
        <authorList>
            <person name="Yu W.X."/>
            <person name="Mu D.S."/>
            <person name="Du J.Z."/>
            <person name="Liang Y.Q."/>
        </authorList>
    </citation>
    <scope>NUCLEOTIDE SEQUENCE</scope>
    <source>
        <strain evidence="3">A06</strain>
    </source>
</reference>
<evidence type="ECO:0000256" key="2">
    <source>
        <dbReference type="SAM" id="Phobius"/>
    </source>
</evidence>
<dbReference type="AlphaFoldDB" id="A0AA41Y5F5"/>
<feature type="transmembrane region" description="Helical" evidence="2">
    <location>
        <begin position="20"/>
        <end position="45"/>
    </location>
</feature>
<dbReference type="RefSeq" id="WP_282590072.1">
    <property type="nucleotide sequence ID" value="NZ_JAPAAF010000002.1"/>
</dbReference>
<accession>A0AA41Y5F5</accession>
<dbReference type="EMBL" id="JAPAAF010000002">
    <property type="protein sequence ID" value="MCW0481462.1"/>
    <property type="molecule type" value="Genomic_DNA"/>
</dbReference>
<name>A0AA41Y5F5_9BACT</name>
<keyword evidence="2" id="KW-0472">Membrane</keyword>
<evidence type="ECO:0000313" key="3">
    <source>
        <dbReference type="EMBL" id="MCW0481462.1"/>
    </source>
</evidence>
<dbReference type="Proteomes" id="UP001163821">
    <property type="component" value="Unassembled WGS sequence"/>
</dbReference>
<evidence type="ECO:0000256" key="1">
    <source>
        <dbReference type="SAM" id="Coils"/>
    </source>
</evidence>
<comment type="caution">
    <text evidence="3">The sequence shown here is derived from an EMBL/GenBank/DDBJ whole genome shotgun (WGS) entry which is preliminary data.</text>
</comment>
<evidence type="ECO:0000313" key="4">
    <source>
        <dbReference type="Proteomes" id="UP001163821"/>
    </source>
</evidence>
<feature type="coiled-coil region" evidence="1">
    <location>
        <begin position="540"/>
        <end position="687"/>
    </location>
</feature>
<protein>
    <submittedName>
        <fullName evidence="3">Uncharacterized protein</fullName>
    </submittedName>
</protein>
<keyword evidence="2" id="KW-1133">Transmembrane helix</keyword>
<organism evidence="3 4">
    <name type="scientific">Gaoshiqia sediminis</name>
    <dbReference type="NCBI Taxonomy" id="2986998"/>
    <lineage>
        <taxon>Bacteria</taxon>
        <taxon>Pseudomonadati</taxon>
        <taxon>Bacteroidota</taxon>
        <taxon>Bacteroidia</taxon>
        <taxon>Marinilabiliales</taxon>
        <taxon>Prolixibacteraceae</taxon>
        <taxon>Gaoshiqia</taxon>
    </lineage>
</organism>
<sequence length="1090" mass="127862">MTKNYEQLVGKLEEFRRKYYFFQLLRGFIVAMLLLICYYSIVLIFEYFSFSSVFIRSFLFIFSLLFSIGILVWFVSIPAFRLIGLFSPMSFKKTSKLISDHFPDIQDQLINILELAEESCENHDLVWASIDQKIEAIKVIDFSSIYNFNQLRNLFFGLITATILVVFLAKIFPGLYAESAYRVAHFTKYFSKPAPFTFVLLNKDLKVKKGDALKLEIRCEGREVPEVMYINIGGSNFLMDFDGELFSYQLDQVHHSFDVFFTDLMYLSDKYHVVTLPSPSVLSYSVQIEPPAYTFYTQEIIQNAGDLNVPYGSRLRWRFKAIDTDSLLINFDDTCLIASLDKNEFYAERTAFRNEPYSVSLINSYFTNPDFLHFNIHIIPDRFPEIEVVQLADSMDYNRFYFKGLIRDDYGFHDLYFQIFTNQADSMISIPIQQNLQEQNFYFTISFRDLLHLGRHFNYHFTVSDNDYFHQYKKSSSNTFQYNILSEGELIHAVNKQYDSLEDMMEKSFQLSQELNKSIENLRFRSLNELGSEWEKQQIIQDILNRKTALEQLIDEIKGEHSDMNRLSNSFSEEKEEIVKKQQQIEELLDEVLNDELRKLFDEFNKLAQEFDQQKLDELMNNSVAPLDDLTKQLERNLQMLKRMKIEQQLENAVQLLHEISDQENFISESIKEERELEKSLQREQDNQNLIESIREEMKMSLQINESLDKPMNLFDLDREFQGISEKYLDNIEHVENMRINKASKGIGENSRLIENLGFMVQQMLDNSRVKQKREDINNLRQILDNLVFLSFKVETVLSDLRSVGFNDPLVNQLMLEQHIIRDQSSVVKDSLYALAKRTPMISGKINVELLKLEQALNQSIDFMSEGNISHSMRHEQSALTSANELALFLNEALENLEKQLSEAMPGDQECDKPGSGGKLGLNIMNDAQQSLKDQMQQLIQQMKEGNSKGLNENIGRMLAQQEMLQQMVRQAILGNEVGSSAKEQLRQIETLIEQNRLDLIQKNLTNSMVSRQNLILDKLLQAEKAEMERDIDDERESKSADEKFFSNPVKYFEYKQTEKINQQYIQYNSYKLRQFYDQKYRQYINQLND</sequence>
<feature type="transmembrane region" description="Helical" evidence="2">
    <location>
        <begin position="57"/>
        <end position="83"/>
    </location>
</feature>
<keyword evidence="1" id="KW-0175">Coiled coil</keyword>
<keyword evidence="2" id="KW-0812">Transmembrane</keyword>